<evidence type="ECO:0000256" key="4">
    <source>
        <dbReference type="ARBA" id="ARBA00022705"/>
    </source>
</evidence>
<sequence length="137" mass="15338">MPEIAMGALSRNGMLLLARRSSERRIYPDCWSLPGGHIEDGEDAEAAMRRELMEEISVAPERWQLAAKFVSQAPPEASATFHVYHVDQWQGLPQLVGDEHTELRWFSAADIEQETELAPPQLGEILASLVLQESGRD</sequence>
<evidence type="ECO:0000256" key="10">
    <source>
        <dbReference type="ARBA" id="ARBA00035861"/>
    </source>
</evidence>
<dbReference type="InterPro" id="IPR020476">
    <property type="entry name" value="Nudix_hydrolase"/>
</dbReference>
<dbReference type="PROSITE" id="PS51462">
    <property type="entry name" value="NUDIX"/>
    <property type="match status" value="1"/>
</dbReference>
<gene>
    <name evidence="18" type="ORF">EFQ99_12995</name>
</gene>
<dbReference type="GO" id="GO:0035539">
    <property type="term" value="F:8-oxo-7,8-dihydrodeoxyguanosine triphosphate pyrophosphatase activity"/>
    <property type="evidence" value="ECO:0007669"/>
    <property type="project" value="UniProtKB-EC"/>
</dbReference>
<organism evidence="18 19">
    <name type="scientific">Rhizobium vallis</name>
    <dbReference type="NCBI Taxonomy" id="634290"/>
    <lineage>
        <taxon>Bacteria</taxon>
        <taxon>Pseudomonadati</taxon>
        <taxon>Pseudomonadota</taxon>
        <taxon>Alphaproteobacteria</taxon>
        <taxon>Hyphomicrobiales</taxon>
        <taxon>Rhizobiaceae</taxon>
        <taxon>Rhizobium/Agrobacterium group</taxon>
        <taxon>Rhizobium</taxon>
    </lineage>
</organism>
<evidence type="ECO:0000256" key="8">
    <source>
        <dbReference type="ARBA" id="ARBA00022842"/>
    </source>
</evidence>
<keyword evidence="7" id="KW-0378">Hydrolase</keyword>
<evidence type="ECO:0000256" key="13">
    <source>
        <dbReference type="ARBA" id="ARBA00040794"/>
    </source>
</evidence>
<evidence type="ECO:0000256" key="12">
    <source>
        <dbReference type="ARBA" id="ARBA00038905"/>
    </source>
</evidence>
<evidence type="ECO:0000256" key="3">
    <source>
        <dbReference type="ARBA" id="ARBA00022457"/>
    </source>
</evidence>
<evidence type="ECO:0000256" key="15">
    <source>
        <dbReference type="ARBA" id="ARBA00041979"/>
    </source>
</evidence>
<evidence type="ECO:0000256" key="2">
    <source>
        <dbReference type="ARBA" id="ARBA00005582"/>
    </source>
</evidence>
<evidence type="ECO:0000313" key="19">
    <source>
        <dbReference type="Proteomes" id="UP000278823"/>
    </source>
</evidence>
<feature type="domain" description="Nudix hydrolase" evidence="17">
    <location>
        <begin position="1"/>
        <end position="133"/>
    </location>
</feature>
<comment type="cofactor">
    <cofactor evidence="1">
        <name>Mg(2+)</name>
        <dbReference type="ChEBI" id="CHEBI:18420"/>
    </cofactor>
</comment>
<comment type="catalytic activity">
    <reaction evidence="11">
        <text>8-oxo-GTP + H2O = 8-oxo-GMP + diphosphate + H(+)</text>
        <dbReference type="Rhea" id="RHEA:67616"/>
        <dbReference type="ChEBI" id="CHEBI:15377"/>
        <dbReference type="ChEBI" id="CHEBI:15378"/>
        <dbReference type="ChEBI" id="CHEBI:33019"/>
        <dbReference type="ChEBI" id="CHEBI:143553"/>
        <dbReference type="ChEBI" id="CHEBI:145694"/>
    </reaction>
</comment>
<dbReference type="GO" id="GO:0044716">
    <property type="term" value="F:8-oxo-GDP phosphatase activity"/>
    <property type="evidence" value="ECO:0007669"/>
    <property type="project" value="TreeGrafter"/>
</dbReference>
<dbReference type="GO" id="GO:0008413">
    <property type="term" value="F:8-oxo-7,8-dihydroguanosine triphosphate pyrophosphatase activity"/>
    <property type="evidence" value="ECO:0007669"/>
    <property type="project" value="TreeGrafter"/>
</dbReference>
<comment type="similarity">
    <text evidence="2">Belongs to the Nudix hydrolase family.</text>
</comment>
<evidence type="ECO:0000256" key="7">
    <source>
        <dbReference type="ARBA" id="ARBA00022801"/>
    </source>
</evidence>
<dbReference type="RefSeq" id="WP_126921421.1">
    <property type="nucleotide sequence ID" value="NZ_ML133688.1"/>
</dbReference>
<proteinExistence type="inferred from homology"/>
<keyword evidence="4" id="KW-0235">DNA replication</keyword>
<dbReference type="GO" id="GO:0044715">
    <property type="term" value="F:8-oxo-dGDP phosphatase activity"/>
    <property type="evidence" value="ECO:0007669"/>
    <property type="project" value="TreeGrafter"/>
</dbReference>
<dbReference type="InterPro" id="IPR015797">
    <property type="entry name" value="NUDIX_hydrolase-like_dom_sf"/>
</dbReference>
<dbReference type="InterPro" id="IPR047127">
    <property type="entry name" value="MutT-like"/>
</dbReference>
<keyword evidence="3" id="KW-0515">Mutator protein</keyword>
<evidence type="ECO:0000256" key="14">
    <source>
        <dbReference type="ARBA" id="ARBA00041592"/>
    </source>
</evidence>
<keyword evidence="19" id="KW-1185">Reference proteome</keyword>
<evidence type="ECO:0000256" key="5">
    <source>
        <dbReference type="ARBA" id="ARBA00022723"/>
    </source>
</evidence>
<keyword evidence="8" id="KW-0460">Magnesium</keyword>
<dbReference type="EC" id="3.6.1.55" evidence="12"/>
<evidence type="ECO:0000259" key="17">
    <source>
        <dbReference type="PROSITE" id="PS51462"/>
    </source>
</evidence>
<evidence type="ECO:0000256" key="9">
    <source>
        <dbReference type="ARBA" id="ARBA00023204"/>
    </source>
</evidence>
<evidence type="ECO:0000313" key="18">
    <source>
        <dbReference type="EMBL" id="RUM25650.1"/>
    </source>
</evidence>
<dbReference type="EMBL" id="RJTH01000003">
    <property type="protein sequence ID" value="RUM25650.1"/>
    <property type="molecule type" value="Genomic_DNA"/>
</dbReference>
<evidence type="ECO:0000256" key="11">
    <source>
        <dbReference type="ARBA" id="ARBA00036904"/>
    </source>
</evidence>
<dbReference type="AlphaFoldDB" id="A0A432PME3"/>
<dbReference type="GO" id="GO:0046872">
    <property type="term" value="F:metal ion binding"/>
    <property type="evidence" value="ECO:0007669"/>
    <property type="project" value="UniProtKB-KW"/>
</dbReference>
<dbReference type="SUPFAM" id="SSF55811">
    <property type="entry name" value="Nudix"/>
    <property type="match status" value="1"/>
</dbReference>
<evidence type="ECO:0000256" key="16">
    <source>
        <dbReference type="ARBA" id="ARBA00042798"/>
    </source>
</evidence>
<dbReference type="InterPro" id="IPR000086">
    <property type="entry name" value="NUDIX_hydrolase_dom"/>
</dbReference>
<dbReference type="PRINTS" id="PR00502">
    <property type="entry name" value="NUDIXFAMILY"/>
</dbReference>
<name>A0A432PME3_9HYPH</name>
<dbReference type="OrthoDB" id="9761969at2"/>
<comment type="catalytic activity">
    <reaction evidence="10">
        <text>8-oxo-dGTP + H2O = 8-oxo-dGMP + diphosphate + H(+)</text>
        <dbReference type="Rhea" id="RHEA:31575"/>
        <dbReference type="ChEBI" id="CHEBI:15377"/>
        <dbReference type="ChEBI" id="CHEBI:15378"/>
        <dbReference type="ChEBI" id="CHEBI:33019"/>
        <dbReference type="ChEBI" id="CHEBI:63224"/>
        <dbReference type="ChEBI" id="CHEBI:77896"/>
        <dbReference type="EC" id="3.6.1.55"/>
    </reaction>
</comment>
<keyword evidence="9" id="KW-0234">DNA repair</keyword>
<comment type="caution">
    <text evidence="18">The sequence shown here is derived from an EMBL/GenBank/DDBJ whole genome shotgun (WGS) entry which is preliminary data.</text>
</comment>
<dbReference type="Proteomes" id="UP000278823">
    <property type="component" value="Unassembled WGS sequence"/>
</dbReference>
<keyword evidence="6" id="KW-0227">DNA damage</keyword>
<accession>A0A432PME3</accession>
<evidence type="ECO:0000256" key="6">
    <source>
        <dbReference type="ARBA" id="ARBA00022763"/>
    </source>
</evidence>
<protein>
    <recommendedName>
        <fullName evidence="13">8-oxo-dGTP diphosphatase</fullName>
        <ecNumber evidence="12">3.6.1.55</ecNumber>
    </recommendedName>
    <alternativeName>
        <fullName evidence="16">7,8-dihydro-8-oxoguanine-triphosphatase</fullName>
    </alternativeName>
    <alternativeName>
        <fullName evidence="15">Mutator protein MutT</fullName>
    </alternativeName>
    <alternativeName>
        <fullName evidence="14">dGTP pyrophosphohydrolase</fullName>
    </alternativeName>
</protein>
<dbReference type="Pfam" id="PF00293">
    <property type="entry name" value="NUDIX"/>
    <property type="match status" value="1"/>
</dbReference>
<evidence type="ECO:0000256" key="1">
    <source>
        <dbReference type="ARBA" id="ARBA00001946"/>
    </source>
</evidence>
<dbReference type="PANTHER" id="PTHR47707:SF1">
    <property type="entry name" value="NUDIX HYDROLASE FAMILY PROTEIN"/>
    <property type="match status" value="1"/>
</dbReference>
<keyword evidence="5" id="KW-0479">Metal-binding</keyword>
<dbReference type="PANTHER" id="PTHR47707">
    <property type="entry name" value="8-OXO-DGTP DIPHOSPHATASE"/>
    <property type="match status" value="1"/>
</dbReference>
<dbReference type="Gene3D" id="3.90.79.10">
    <property type="entry name" value="Nucleoside Triphosphate Pyrophosphohydrolase"/>
    <property type="match status" value="1"/>
</dbReference>
<reference evidence="19" key="1">
    <citation type="submission" date="2018-11" db="EMBL/GenBank/DDBJ databases">
        <title>Rhizobium chutanense sp. nov., isolated from root nodules of Phaseolus vulgaris in China.</title>
        <authorList>
            <person name="Huo Y."/>
        </authorList>
    </citation>
    <scope>NUCLEOTIDE SEQUENCE [LARGE SCALE GENOMIC DNA]</scope>
    <source>
        <strain evidence="19">CCBAU 65647</strain>
    </source>
</reference>
<dbReference type="GO" id="GO:0006260">
    <property type="term" value="P:DNA replication"/>
    <property type="evidence" value="ECO:0007669"/>
    <property type="project" value="UniProtKB-KW"/>
</dbReference>
<dbReference type="GO" id="GO:0006281">
    <property type="term" value="P:DNA repair"/>
    <property type="evidence" value="ECO:0007669"/>
    <property type="project" value="UniProtKB-KW"/>
</dbReference>